<organism evidence="2 3">
    <name type="scientific">Candidatus Wallbacteria bacterium HGW-Wallbacteria-1</name>
    <dbReference type="NCBI Taxonomy" id="2013854"/>
    <lineage>
        <taxon>Bacteria</taxon>
        <taxon>Candidatus Walliibacteriota</taxon>
    </lineage>
</organism>
<dbReference type="Proteomes" id="UP000233256">
    <property type="component" value="Unassembled WGS sequence"/>
</dbReference>
<name>A0A2N1PQS5_9BACT</name>
<dbReference type="Gene3D" id="3.40.50.1240">
    <property type="entry name" value="Phosphoglycerate mutase-like"/>
    <property type="match status" value="1"/>
</dbReference>
<evidence type="ECO:0000313" key="2">
    <source>
        <dbReference type="EMBL" id="PKK90680.1"/>
    </source>
</evidence>
<feature type="compositionally biased region" description="Basic and acidic residues" evidence="1">
    <location>
        <begin position="179"/>
        <end position="191"/>
    </location>
</feature>
<dbReference type="InterPro" id="IPR013078">
    <property type="entry name" value="His_Pase_superF_clade-1"/>
</dbReference>
<dbReference type="NCBIfam" id="TIGR00249">
    <property type="entry name" value="sixA"/>
    <property type="match status" value="1"/>
</dbReference>
<reference evidence="2 3" key="1">
    <citation type="journal article" date="2017" name="ISME J.">
        <title>Potential for microbial H2 and metal transformations associated with novel bacteria and archaea in deep terrestrial subsurface sediments.</title>
        <authorList>
            <person name="Hernsdorf A.W."/>
            <person name="Amano Y."/>
            <person name="Miyakawa K."/>
            <person name="Ise K."/>
            <person name="Suzuki Y."/>
            <person name="Anantharaman K."/>
            <person name="Probst A."/>
            <person name="Burstein D."/>
            <person name="Thomas B.C."/>
            <person name="Banfield J.F."/>
        </authorList>
    </citation>
    <scope>NUCLEOTIDE SEQUENCE [LARGE SCALE GENOMIC DNA]</scope>
    <source>
        <strain evidence="2">HGW-Wallbacteria-1</strain>
    </source>
</reference>
<comment type="caution">
    <text evidence="2">The sequence shown here is derived from an EMBL/GenBank/DDBJ whole genome shotgun (WGS) entry which is preliminary data.</text>
</comment>
<sequence>MLVYLVRHGEALNEEVDPVRPLSDNGVQQVDLTSQLLSALIMNTDTKDNHKVEILHSPKKRAEQTALAICKVLRRKKRTIVSTALVHGLLPADDPIFWADKLEEKAILNNETTILVGHLPHLCRLAGILTTGEARSFLNITPASAVALERHDTGFWSIRWFLSPENTESLLNFTSSQDSNRENNSRNEHIPHNQGAAING</sequence>
<gene>
    <name evidence="2" type="primary">sixA</name>
    <name evidence="2" type="ORF">CVV64_07295</name>
</gene>
<dbReference type="InterPro" id="IPR004449">
    <property type="entry name" value="SixA"/>
</dbReference>
<dbReference type="Pfam" id="PF00300">
    <property type="entry name" value="His_Phos_1"/>
    <property type="match status" value="1"/>
</dbReference>
<evidence type="ECO:0000313" key="3">
    <source>
        <dbReference type="Proteomes" id="UP000233256"/>
    </source>
</evidence>
<dbReference type="CDD" id="cd07067">
    <property type="entry name" value="HP_PGM_like"/>
    <property type="match status" value="1"/>
</dbReference>
<protein>
    <submittedName>
        <fullName evidence="2">Phosphohistidine phosphatase SixA</fullName>
    </submittedName>
</protein>
<proteinExistence type="predicted"/>
<dbReference type="GO" id="GO:0005737">
    <property type="term" value="C:cytoplasm"/>
    <property type="evidence" value="ECO:0007669"/>
    <property type="project" value="InterPro"/>
</dbReference>
<accession>A0A2N1PQS5</accession>
<dbReference type="AlphaFoldDB" id="A0A2N1PQS5"/>
<dbReference type="GO" id="GO:0101006">
    <property type="term" value="F:protein histidine phosphatase activity"/>
    <property type="evidence" value="ECO:0007669"/>
    <property type="project" value="InterPro"/>
</dbReference>
<dbReference type="SUPFAM" id="SSF53254">
    <property type="entry name" value="Phosphoglycerate mutase-like"/>
    <property type="match status" value="1"/>
</dbReference>
<dbReference type="EMBL" id="PGXC01000004">
    <property type="protein sequence ID" value="PKK90680.1"/>
    <property type="molecule type" value="Genomic_DNA"/>
</dbReference>
<evidence type="ECO:0000256" key="1">
    <source>
        <dbReference type="SAM" id="MobiDB-lite"/>
    </source>
</evidence>
<dbReference type="InterPro" id="IPR029033">
    <property type="entry name" value="His_PPase_superfam"/>
</dbReference>
<feature type="region of interest" description="Disordered" evidence="1">
    <location>
        <begin position="174"/>
        <end position="200"/>
    </location>
</feature>